<dbReference type="GO" id="GO:0042597">
    <property type="term" value="C:periplasmic space"/>
    <property type="evidence" value="ECO:0007669"/>
    <property type="project" value="UniProtKB-ARBA"/>
</dbReference>
<feature type="chain" id="PRO_5020792906" evidence="2">
    <location>
        <begin position="28"/>
        <end position="508"/>
    </location>
</feature>
<dbReference type="Gene3D" id="3.10.105.10">
    <property type="entry name" value="Dipeptide-binding Protein, Domain 3"/>
    <property type="match status" value="1"/>
</dbReference>
<gene>
    <name evidence="4" type="ORF">EV188_102210</name>
</gene>
<comment type="caution">
    <text evidence="4">The sequence shown here is derived from an EMBL/GenBank/DDBJ whole genome shotgun (WGS) entry which is preliminary data.</text>
</comment>
<accession>A0A4R6VID4</accession>
<dbReference type="PIRSF" id="PIRSF002741">
    <property type="entry name" value="MppA"/>
    <property type="match status" value="1"/>
</dbReference>
<dbReference type="EMBL" id="SNYO01000002">
    <property type="protein sequence ID" value="TDQ62556.1"/>
    <property type="molecule type" value="Genomic_DNA"/>
</dbReference>
<evidence type="ECO:0000313" key="5">
    <source>
        <dbReference type="Proteomes" id="UP000295705"/>
    </source>
</evidence>
<evidence type="ECO:0000256" key="2">
    <source>
        <dbReference type="SAM" id="SignalP"/>
    </source>
</evidence>
<keyword evidence="2" id="KW-0732">Signal</keyword>
<dbReference type="GO" id="GO:0043190">
    <property type="term" value="C:ATP-binding cassette (ABC) transporter complex"/>
    <property type="evidence" value="ECO:0007669"/>
    <property type="project" value="InterPro"/>
</dbReference>
<dbReference type="PANTHER" id="PTHR30290:SF65">
    <property type="entry name" value="MONOACYL PHOSPHATIDYLINOSITOL TETRAMANNOSIDE-BINDING PROTEIN LPQW-RELATED"/>
    <property type="match status" value="1"/>
</dbReference>
<dbReference type="AlphaFoldDB" id="A0A4R6VID4"/>
<name>A0A4R6VID4_9PSEU</name>
<feature type="domain" description="Solute-binding protein family 5" evidence="3">
    <location>
        <begin position="72"/>
        <end position="429"/>
    </location>
</feature>
<dbReference type="Proteomes" id="UP000295705">
    <property type="component" value="Unassembled WGS sequence"/>
</dbReference>
<dbReference type="SUPFAM" id="SSF53850">
    <property type="entry name" value="Periplasmic binding protein-like II"/>
    <property type="match status" value="1"/>
</dbReference>
<dbReference type="PANTHER" id="PTHR30290">
    <property type="entry name" value="PERIPLASMIC BINDING COMPONENT OF ABC TRANSPORTER"/>
    <property type="match status" value="1"/>
</dbReference>
<evidence type="ECO:0000313" key="4">
    <source>
        <dbReference type="EMBL" id="TDQ62556.1"/>
    </source>
</evidence>
<feature type="region of interest" description="Disordered" evidence="1">
    <location>
        <begin position="169"/>
        <end position="190"/>
    </location>
</feature>
<dbReference type="Gene3D" id="3.40.190.10">
    <property type="entry name" value="Periplasmic binding protein-like II"/>
    <property type="match status" value="1"/>
</dbReference>
<dbReference type="Pfam" id="PF00496">
    <property type="entry name" value="SBP_bac_5"/>
    <property type="match status" value="1"/>
</dbReference>
<protein>
    <submittedName>
        <fullName evidence="4">Peptide/nickel transport system substrate-binding protein</fullName>
    </submittedName>
</protein>
<feature type="compositionally biased region" description="Low complexity" evidence="1">
    <location>
        <begin position="169"/>
        <end position="182"/>
    </location>
</feature>
<dbReference type="GO" id="GO:0015833">
    <property type="term" value="P:peptide transport"/>
    <property type="evidence" value="ECO:0007669"/>
    <property type="project" value="TreeGrafter"/>
</dbReference>
<evidence type="ECO:0000256" key="1">
    <source>
        <dbReference type="SAM" id="MobiDB-lite"/>
    </source>
</evidence>
<dbReference type="PROSITE" id="PS51257">
    <property type="entry name" value="PROKAR_LIPOPROTEIN"/>
    <property type="match status" value="1"/>
</dbReference>
<proteinExistence type="predicted"/>
<reference evidence="4 5" key="1">
    <citation type="submission" date="2019-03" db="EMBL/GenBank/DDBJ databases">
        <title>Genomic Encyclopedia of Type Strains, Phase IV (KMG-IV): sequencing the most valuable type-strain genomes for metagenomic binning, comparative biology and taxonomic classification.</title>
        <authorList>
            <person name="Goeker M."/>
        </authorList>
    </citation>
    <scope>NUCLEOTIDE SEQUENCE [LARGE SCALE GENOMIC DNA]</scope>
    <source>
        <strain evidence="4 5">DSM 45775</strain>
    </source>
</reference>
<dbReference type="InterPro" id="IPR030678">
    <property type="entry name" value="Peptide/Ni-bd"/>
</dbReference>
<dbReference type="OrthoDB" id="5243526at2"/>
<dbReference type="InterPro" id="IPR000914">
    <property type="entry name" value="SBP_5_dom"/>
</dbReference>
<sequence length="508" mass="52653">MIRSVRSLVLALAALLILAGCGTTAPADQGVRVALQFPPRAGYAFDADDGGLLTKLGVAEPLVGLDPQGSAVPGLATSWAREGDGRTWRFVLREGVVFHDGARLDSGAVVTALTSVLSRPTPPRSIADLGMRVEADGPGAVRVSTDAPDPVLPLRLSSGTTSVLSPAAYAAASSSGGQPSPQDTGTGPLRMTEIRGTQGATLLRHDGYWGPRAASSQVTVDYVTEPQTRELALRSGDVGFAEGLPETSRASLQADPDVTFSEYPSARTVLLQLNGSAAPFDDVRVRRAVTAALDRTALADQVLGGSAAPAADLFGPAVPYGMTTPPPDGDVPAAQALLAEAGYGPANPLRVRLWTFPNRPELPVLASAIAAQLEPAGIAVDITVGDYAAQEPELLAGRYDMFINSRSYLSDFPDPAGVLDSDYTCDGSYNIDRFCDPAFDATVAGLGALSDPAQRAEVFRAAAATLTANAVNVPLVHPQNTAAQRGVTGFTPDPLDLRPVLPTLAPTD</sequence>
<keyword evidence="5" id="KW-1185">Reference proteome</keyword>
<evidence type="ECO:0000259" key="3">
    <source>
        <dbReference type="Pfam" id="PF00496"/>
    </source>
</evidence>
<dbReference type="GO" id="GO:1904680">
    <property type="term" value="F:peptide transmembrane transporter activity"/>
    <property type="evidence" value="ECO:0007669"/>
    <property type="project" value="TreeGrafter"/>
</dbReference>
<dbReference type="InterPro" id="IPR039424">
    <property type="entry name" value="SBP_5"/>
</dbReference>
<feature type="signal peptide" evidence="2">
    <location>
        <begin position="1"/>
        <end position="27"/>
    </location>
</feature>
<organism evidence="4 5">
    <name type="scientific">Actinomycetospora succinea</name>
    <dbReference type="NCBI Taxonomy" id="663603"/>
    <lineage>
        <taxon>Bacteria</taxon>
        <taxon>Bacillati</taxon>
        <taxon>Actinomycetota</taxon>
        <taxon>Actinomycetes</taxon>
        <taxon>Pseudonocardiales</taxon>
        <taxon>Pseudonocardiaceae</taxon>
        <taxon>Actinomycetospora</taxon>
    </lineage>
</organism>